<dbReference type="InterPro" id="IPR029058">
    <property type="entry name" value="AB_hydrolase_fold"/>
</dbReference>
<dbReference type="Proteomes" id="UP001146351">
    <property type="component" value="Unassembled WGS sequence"/>
</dbReference>
<evidence type="ECO:0000313" key="3">
    <source>
        <dbReference type="Proteomes" id="UP001146351"/>
    </source>
</evidence>
<dbReference type="OrthoDB" id="5371334at2759"/>
<sequence>MKSFKLQLPQGVITGRISIPQPRAPNKYVPLIVCLHGGGADATYFDASPEYSIAAVSDPLGIPVIAINRPSYAESSRHPALPITDSDTYSEQHGRYLNSVVLPALWQEYGERSGAAGIVLLSHSVGAMVGTIIAGSYTGTEGYPLAGLITSGIGIEHDPEASEAFLAQIDRTQPYVYMDPAMKRMVAYQLQRNIVDHEAVKHFTWINNPVPVEELLDINTKWDRLSPRYSPAVKVPLMYGVAEFDGLWSSSREAIDQYRDAFPASPRKECGIIPMAPHCQDVSFQGKGWLARCCGFAIECAGWYDMTE</sequence>
<reference evidence="2" key="2">
    <citation type="journal article" date="2023" name="IMA Fungus">
        <title>Comparative genomic study of the Penicillium genus elucidates a diverse pangenome and 15 lateral gene transfer events.</title>
        <authorList>
            <person name="Petersen C."/>
            <person name="Sorensen T."/>
            <person name="Nielsen M.R."/>
            <person name="Sondergaard T.E."/>
            <person name="Sorensen J.L."/>
            <person name="Fitzpatrick D.A."/>
            <person name="Frisvad J.C."/>
            <person name="Nielsen K.L."/>
        </authorList>
    </citation>
    <scope>NUCLEOTIDE SEQUENCE</scope>
    <source>
        <strain evidence="2">IBT 21917</strain>
    </source>
</reference>
<dbReference type="GO" id="GO:0072330">
    <property type="term" value="P:monocarboxylic acid biosynthetic process"/>
    <property type="evidence" value="ECO:0007669"/>
    <property type="project" value="UniProtKB-ARBA"/>
</dbReference>
<dbReference type="SUPFAM" id="SSF53474">
    <property type="entry name" value="alpha/beta-Hydrolases"/>
    <property type="match status" value="1"/>
</dbReference>
<evidence type="ECO:0000313" key="2">
    <source>
        <dbReference type="EMBL" id="KAJ5171884.1"/>
    </source>
</evidence>
<dbReference type="EMBL" id="JAPQKO010000003">
    <property type="protein sequence ID" value="KAJ5171884.1"/>
    <property type="molecule type" value="Genomic_DNA"/>
</dbReference>
<reference evidence="2" key="1">
    <citation type="submission" date="2022-11" db="EMBL/GenBank/DDBJ databases">
        <authorList>
            <person name="Petersen C."/>
        </authorList>
    </citation>
    <scope>NUCLEOTIDE SEQUENCE</scope>
    <source>
        <strain evidence="2">IBT 21917</strain>
    </source>
</reference>
<keyword evidence="3" id="KW-1185">Reference proteome</keyword>
<protein>
    <recommendedName>
        <fullName evidence="1">AB hydrolase-1 domain-containing protein</fullName>
    </recommendedName>
</protein>
<name>A0A9W9I7P8_9EURO</name>
<dbReference type="AlphaFoldDB" id="A0A9W9I7P8"/>
<dbReference type="Gene3D" id="3.40.50.1820">
    <property type="entry name" value="alpha/beta hydrolase"/>
    <property type="match status" value="1"/>
</dbReference>
<gene>
    <name evidence="2" type="ORF">N7492_004477</name>
</gene>
<dbReference type="Pfam" id="PF12697">
    <property type="entry name" value="Abhydrolase_6"/>
    <property type="match status" value="1"/>
</dbReference>
<feature type="domain" description="AB hydrolase-1" evidence="1">
    <location>
        <begin position="32"/>
        <end position="220"/>
    </location>
</feature>
<dbReference type="InterPro" id="IPR000073">
    <property type="entry name" value="AB_hydrolase_1"/>
</dbReference>
<dbReference type="GO" id="GO:0017000">
    <property type="term" value="P:antibiotic biosynthetic process"/>
    <property type="evidence" value="ECO:0007669"/>
    <property type="project" value="UniProtKB-ARBA"/>
</dbReference>
<accession>A0A9W9I7P8</accession>
<proteinExistence type="predicted"/>
<evidence type="ECO:0000259" key="1">
    <source>
        <dbReference type="Pfam" id="PF12697"/>
    </source>
</evidence>
<organism evidence="2 3">
    <name type="scientific">Penicillium capsulatum</name>
    <dbReference type="NCBI Taxonomy" id="69766"/>
    <lineage>
        <taxon>Eukaryota</taxon>
        <taxon>Fungi</taxon>
        <taxon>Dikarya</taxon>
        <taxon>Ascomycota</taxon>
        <taxon>Pezizomycotina</taxon>
        <taxon>Eurotiomycetes</taxon>
        <taxon>Eurotiomycetidae</taxon>
        <taxon>Eurotiales</taxon>
        <taxon>Aspergillaceae</taxon>
        <taxon>Penicillium</taxon>
    </lineage>
</organism>
<comment type="caution">
    <text evidence="2">The sequence shown here is derived from an EMBL/GenBank/DDBJ whole genome shotgun (WGS) entry which is preliminary data.</text>
</comment>